<evidence type="ECO:0000313" key="4">
    <source>
        <dbReference type="Proteomes" id="UP000307440"/>
    </source>
</evidence>
<feature type="transmembrane region" description="Helical" evidence="1">
    <location>
        <begin position="215"/>
        <end position="233"/>
    </location>
</feature>
<feature type="transmembrane region" description="Helical" evidence="1">
    <location>
        <begin position="173"/>
        <end position="195"/>
    </location>
</feature>
<accession>A0A5C3KI41</accession>
<proteinExistence type="predicted"/>
<feature type="transmembrane region" description="Helical" evidence="1">
    <location>
        <begin position="60"/>
        <end position="83"/>
    </location>
</feature>
<evidence type="ECO:0000313" key="3">
    <source>
        <dbReference type="EMBL" id="TFK19545.1"/>
    </source>
</evidence>
<dbReference type="Pfam" id="PF20151">
    <property type="entry name" value="DUF6533"/>
    <property type="match status" value="1"/>
</dbReference>
<feature type="transmembrane region" description="Helical" evidence="1">
    <location>
        <begin position="22"/>
        <end position="40"/>
    </location>
</feature>
<keyword evidence="4" id="KW-1185">Reference proteome</keyword>
<sequence>MADVEELKQLALAMTELAWSRYTINGMTVASVTIFLYDYFHTFEQEVETMWKGKFNLGKFLFFMSRYVTFIDMALYGCSISAIGLSQQSCASLMISMNVIALAVIAASEVISLYALLGAKRKHAIFLSLIYGPLTLAAFVIVSLFLSRIEVQESPLPTKIICLFMFEEINYVYAGYCILILGELLLTATALLLGFRKYRNSNSSLVQTLYRDGSLYYLALLSSPFSTLWHPLFSTDLFSSLQRVMHPILANRVLLNMRHKPTEPTIILSELQWNKPAGPTSTIGSTTLDMSEKSTIDHESSFQSFPTTNQV</sequence>
<dbReference type="AlphaFoldDB" id="A0A5C3KI41"/>
<keyword evidence="1" id="KW-1133">Transmembrane helix</keyword>
<dbReference type="InterPro" id="IPR045340">
    <property type="entry name" value="DUF6533"/>
</dbReference>
<organism evidence="3 4">
    <name type="scientific">Coprinopsis marcescibilis</name>
    <name type="common">Agaric fungus</name>
    <name type="synonym">Psathyrella marcescibilis</name>
    <dbReference type="NCBI Taxonomy" id="230819"/>
    <lineage>
        <taxon>Eukaryota</taxon>
        <taxon>Fungi</taxon>
        <taxon>Dikarya</taxon>
        <taxon>Basidiomycota</taxon>
        <taxon>Agaricomycotina</taxon>
        <taxon>Agaricomycetes</taxon>
        <taxon>Agaricomycetidae</taxon>
        <taxon>Agaricales</taxon>
        <taxon>Agaricineae</taxon>
        <taxon>Psathyrellaceae</taxon>
        <taxon>Coprinopsis</taxon>
    </lineage>
</organism>
<evidence type="ECO:0000256" key="1">
    <source>
        <dbReference type="SAM" id="Phobius"/>
    </source>
</evidence>
<keyword evidence="1" id="KW-0812">Transmembrane</keyword>
<dbReference type="OrthoDB" id="3350812at2759"/>
<gene>
    <name evidence="3" type="ORF">FA15DRAFT_708870</name>
</gene>
<evidence type="ECO:0000259" key="2">
    <source>
        <dbReference type="Pfam" id="PF20151"/>
    </source>
</evidence>
<dbReference type="Proteomes" id="UP000307440">
    <property type="component" value="Unassembled WGS sequence"/>
</dbReference>
<feature type="transmembrane region" description="Helical" evidence="1">
    <location>
        <begin position="124"/>
        <end position="146"/>
    </location>
</feature>
<reference evidence="3 4" key="1">
    <citation type="journal article" date="2019" name="Nat. Ecol. Evol.">
        <title>Megaphylogeny resolves global patterns of mushroom evolution.</title>
        <authorList>
            <person name="Varga T."/>
            <person name="Krizsan K."/>
            <person name="Foldi C."/>
            <person name="Dima B."/>
            <person name="Sanchez-Garcia M."/>
            <person name="Sanchez-Ramirez S."/>
            <person name="Szollosi G.J."/>
            <person name="Szarkandi J.G."/>
            <person name="Papp V."/>
            <person name="Albert L."/>
            <person name="Andreopoulos W."/>
            <person name="Angelini C."/>
            <person name="Antonin V."/>
            <person name="Barry K.W."/>
            <person name="Bougher N.L."/>
            <person name="Buchanan P."/>
            <person name="Buyck B."/>
            <person name="Bense V."/>
            <person name="Catcheside P."/>
            <person name="Chovatia M."/>
            <person name="Cooper J."/>
            <person name="Damon W."/>
            <person name="Desjardin D."/>
            <person name="Finy P."/>
            <person name="Geml J."/>
            <person name="Haridas S."/>
            <person name="Hughes K."/>
            <person name="Justo A."/>
            <person name="Karasinski D."/>
            <person name="Kautmanova I."/>
            <person name="Kiss B."/>
            <person name="Kocsube S."/>
            <person name="Kotiranta H."/>
            <person name="LaButti K.M."/>
            <person name="Lechner B.E."/>
            <person name="Liimatainen K."/>
            <person name="Lipzen A."/>
            <person name="Lukacs Z."/>
            <person name="Mihaltcheva S."/>
            <person name="Morgado L.N."/>
            <person name="Niskanen T."/>
            <person name="Noordeloos M.E."/>
            <person name="Ohm R.A."/>
            <person name="Ortiz-Santana B."/>
            <person name="Ovrebo C."/>
            <person name="Racz N."/>
            <person name="Riley R."/>
            <person name="Savchenko A."/>
            <person name="Shiryaev A."/>
            <person name="Soop K."/>
            <person name="Spirin V."/>
            <person name="Szebenyi C."/>
            <person name="Tomsovsky M."/>
            <person name="Tulloss R.E."/>
            <person name="Uehling J."/>
            <person name="Grigoriev I.V."/>
            <person name="Vagvolgyi C."/>
            <person name="Papp T."/>
            <person name="Martin F.M."/>
            <person name="Miettinen O."/>
            <person name="Hibbett D.S."/>
            <person name="Nagy L.G."/>
        </authorList>
    </citation>
    <scope>NUCLEOTIDE SEQUENCE [LARGE SCALE GENOMIC DNA]</scope>
    <source>
        <strain evidence="3 4">CBS 121175</strain>
    </source>
</reference>
<feature type="transmembrane region" description="Helical" evidence="1">
    <location>
        <begin position="95"/>
        <end position="117"/>
    </location>
</feature>
<keyword evidence="1" id="KW-0472">Membrane</keyword>
<dbReference type="EMBL" id="ML210335">
    <property type="protein sequence ID" value="TFK19545.1"/>
    <property type="molecule type" value="Genomic_DNA"/>
</dbReference>
<feature type="domain" description="DUF6533" evidence="2">
    <location>
        <begin position="28"/>
        <end position="71"/>
    </location>
</feature>
<protein>
    <recommendedName>
        <fullName evidence="2">DUF6533 domain-containing protein</fullName>
    </recommendedName>
</protein>
<name>A0A5C3KI41_COPMA</name>